<feature type="non-terminal residue" evidence="2">
    <location>
        <position position="62"/>
    </location>
</feature>
<dbReference type="InterPro" id="IPR058912">
    <property type="entry name" value="HTH_animal"/>
</dbReference>
<evidence type="ECO:0000313" key="3">
    <source>
        <dbReference type="Proteomes" id="UP001162483"/>
    </source>
</evidence>
<accession>A0ABN9BW72</accession>
<comment type="caution">
    <text evidence="2">The sequence shown here is derived from an EMBL/GenBank/DDBJ whole genome shotgun (WGS) entry which is preliminary data.</text>
</comment>
<organism evidence="2 3">
    <name type="scientific">Staurois parvus</name>
    <dbReference type="NCBI Taxonomy" id="386267"/>
    <lineage>
        <taxon>Eukaryota</taxon>
        <taxon>Metazoa</taxon>
        <taxon>Chordata</taxon>
        <taxon>Craniata</taxon>
        <taxon>Vertebrata</taxon>
        <taxon>Euteleostomi</taxon>
        <taxon>Amphibia</taxon>
        <taxon>Batrachia</taxon>
        <taxon>Anura</taxon>
        <taxon>Neobatrachia</taxon>
        <taxon>Ranoidea</taxon>
        <taxon>Ranidae</taxon>
        <taxon>Staurois</taxon>
    </lineage>
</organism>
<dbReference type="EMBL" id="CATNWA010006368">
    <property type="protein sequence ID" value="CAI9551963.1"/>
    <property type="molecule type" value="Genomic_DNA"/>
</dbReference>
<gene>
    <name evidence="2" type="ORF">SPARVUS_LOCUS3811289</name>
</gene>
<reference evidence="2" key="1">
    <citation type="submission" date="2023-05" db="EMBL/GenBank/DDBJ databases">
        <authorList>
            <person name="Stuckert A."/>
        </authorList>
    </citation>
    <scope>NUCLEOTIDE SEQUENCE</scope>
</reference>
<name>A0ABN9BW72_9NEOB</name>
<proteinExistence type="predicted"/>
<dbReference type="Proteomes" id="UP001162483">
    <property type="component" value="Unassembled WGS sequence"/>
</dbReference>
<dbReference type="Pfam" id="PF26215">
    <property type="entry name" value="HTH_animal"/>
    <property type="match status" value="1"/>
</dbReference>
<evidence type="ECO:0000313" key="2">
    <source>
        <dbReference type="EMBL" id="CAI9551963.1"/>
    </source>
</evidence>
<protein>
    <recommendedName>
        <fullName evidence="1">Helix-turn-helix domain-containing protein</fullName>
    </recommendedName>
</protein>
<sequence length="62" mass="7246">MQLPPQFYTKRAIIHSQAIRYHRICSDPRDRDKHLGTLADSFQKKGYKDKTINTSINTALRT</sequence>
<feature type="domain" description="Helix-turn-helix" evidence="1">
    <location>
        <begin position="8"/>
        <end position="57"/>
    </location>
</feature>
<keyword evidence="3" id="KW-1185">Reference proteome</keyword>
<evidence type="ECO:0000259" key="1">
    <source>
        <dbReference type="Pfam" id="PF26215"/>
    </source>
</evidence>